<sequence length="319" mass="36776">MPSPQAVRWVFTLNNYSDDDIEKLSTLVPTVCSYLIYGKETCPTTLTPHLQGYLHFVKRQTLSGAKALLGNQSYHLEASKGTPEQAAAYCKKEGSFVEFGEPPKGGKRNDWHDIRDWMAALDCPPSDRDLLDKAPHLWARNRPALLKMAQLLCPPHRLVEGDPREWQERLSSLIDAEPNDRTIYFVVDPPGNNGKTWFQKWYLSKRPNDVQLLLMGKRDDMAYSVDDTKSVFMINVPRGSMEFLQYSILEMIKDRVVHSPKYESTTKFFKKKTHVIVFSNEYPLLSKMTQDRPVFINREGHIYEYDGNYPTMDQNLPPP</sequence>
<dbReference type="GO" id="GO:0046872">
    <property type="term" value="F:metal ion binding"/>
    <property type="evidence" value="ECO:0007669"/>
    <property type="project" value="UniProtKB-KW"/>
</dbReference>
<dbReference type="InterPro" id="IPR049912">
    <property type="entry name" value="CRESS_DNA_REP"/>
</dbReference>
<reference evidence="18" key="1">
    <citation type="submission" date="2014-03" db="EMBL/GenBank/DDBJ databases">
        <title>Mammalian viruses resident in respiratory and gastrointestinal tracts of bat species across China mainland.</title>
        <authorList>
            <person name="Wu Z."/>
            <person name="Yang L."/>
            <person name="Jin Q."/>
        </authorList>
    </citation>
    <scope>NUCLEOTIDE SEQUENCE [LARGE SCALE GENOMIC DNA]</scope>
</reference>
<dbReference type="EMBL" id="KJ641738">
    <property type="protein sequence ID" value="AIF76277.1"/>
    <property type="molecule type" value="Genomic_DNA"/>
</dbReference>
<evidence type="ECO:0000256" key="4">
    <source>
        <dbReference type="ARBA" id="ARBA00022679"/>
    </source>
</evidence>
<comment type="cofactor">
    <cofactor evidence="1">
        <name>Mg(2+)</name>
        <dbReference type="ChEBI" id="CHEBI:18420"/>
    </cofactor>
</comment>
<dbReference type="PROSITE" id="PS52020">
    <property type="entry name" value="CRESS_DNA_REP"/>
    <property type="match status" value="1"/>
</dbReference>
<dbReference type="GO" id="GO:0042025">
    <property type="term" value="C:host cell nucleus"/>
    <property type="evidence" value="ECO:0007669"/>
    <property type="project" value="UniProtKB-SubCell"/>
</dbReference>
<evidence type="ECO:0000256" key="3">
    <source>
        <dbReference type="ARBA" id="ARBA00022562"/>
    </source>
</evidence>
<name>A0A0D3MDT4_9CIRC</name>
<dbReference type="GO" id="GO:0003677">
    <property type="term" value="F:DNA binding"/>
    <property type="evidence" value="ECO:0007669"/>
    <property type="project" value="UniProtKB-KW"/>
</dbReference>
<dbReference type="Gene3D" id="3.40.1310.20">
    <property type="match status" value="1"/>
</dbReference>
<keyword evidence="3" id="KW-1048">Host nucleus</keyword>
<evidence type="ECO:0000256" key="14">
    <source>
        <dbReference type="ARBA" id="ARBA00023124"/>
    </source>
</evidence>
<evidence type="ECO:0000256" key="6">
    <source>
        <dbReference type="ARBA" id="ARBA00022705"/>
    </source>
</evidence>
<dbReference type="GO" id="GO:0016787">
    <property type="term" value="F:hydrolase activity"/>
    <property type="evidence" value="ECO:0007669"/>
    <property type="project" value="UniProtKB-KW"/>
</dbReference>
<keyword evidence="11" id="KW-0378">Hydrolase</keyword>
<protein>
    <submittedName>
        <fullName evidence="17">Rep</fullName>
    </submittedName>
</protein>
<dbReference type="GO" id="GO:0004386">
    <property type="term" value="F:helicase activity"/>
    <property type="evidence" value="ECO:0007669"/>
    <property type="project" value="UniProtKB-KW"/>
</dbReference>
<keyword evidence="10" id="KW-0255">Endonuclease</keyword>
<comment type="subcellular location">
    <subcellularLocation>
        <location evidence="2">Host nucleus</location>
    </subcellularLocation>
</comment>
<evidence type="ECO:0000256" key="9">
    <source>
        <dbReference type="ARBA" id="ARBA00022741"/>
    </source>
</evidence>
<evidence type="ECO:0000259" key="16">
    <source>
        <dbReference type="PROSITE" id="PS52020"/>
    </source>
</evidence>
<dbReference type="GO" id="GO:0005524">
    <property type="term" value="F:ATP binding"/>
    <property type="evidence" value="ECO:0007669"/>
    <property type="project" value="UniProtKB-KW"/>
</dbReference>
<keyword evidence="18" id="KW-1185">Reference proteome</keyword>
<keyword evidence="12" id="KW-0347">Helicase</keyword>
<evidence type="ECO:0000256" key="1">
    <source>
        <dbReference type="ARBA" id="ARBA00001946"/>
    </source>
</evidence>
<accession>A0A0D3MDT4</accession>
<keyword evidence="14" id="KW-0190">Covalent protein-DNA linkage</keyword>
<evidence type="ECO:0000313" key="18">
    <source>
        <dbReference type="Proteomes" id="UP000132145"/>
    </source>
</evidence>
<evidence type="ECO:0000256" key="10">
    <source>
        <dbReference type="ARBA" id="ARBA00022759"/>
    </source>
</evidence>
<feature type="domain" description="CRESS-DNA virus Rep endonuclease" evidence="16">
    <location>
        <begin position="3"/>
        <end position="102"/>
    </location>
</feature>
<dbReference type="Pfam" id="PF02407">
    <property type="entry name" value="Viral_Rep"/>
    <property type="match status" value="1"/>
</dbReference>
<keyword evidence="7" id="KW-0540">Nuclease</keyword>
<dbReference type="GO" id="GO:0016779">
    <property type="term" value="F:nucleotidyltransferase activity"/>
    <property type="evidence" value="ECO:0007669"/>
    <property type="project" value="UniProtKB-KW"/>
</dbReference>
<evidence type="ECO:0000256" key="8">
    <source>
        <dbReference type="ARBA" id="ARBA00022723"/>
    </source>
</evidence>
<evidence type="ECO:0000256" key="13">
    <source>
        <dbReference type="ARBA" id="ARBA00022840"/>
    </source>
</evidence>
<keyword evidence="6" id="KW-0235">DNA replication</keyword>
<keyword evidence="8" id="KW-0479">Metal-binding</keyword>
<keyword evidence="15" id="KW-0238">DNA-binding</keyword>
<keyword evidence="5" id="KW-0548">Nucleotidyltransferase</keyword>
<evidence type="ECO:0000256" key="11">
    <source>
        <dbReference type="ARBA" id="ARBA00022801"/>
    </source>
</evidence>
<keyword evidence="9" id="KW-0547">Nucleotide-binding</keyword>
<evidence type="ECO:0000256" key="15">
    <source>
        <dbReference type="ARBA" id="ARBA00023125"/>
    </source>
</evidence>
<organism evidence="17 18">
    <name type="scientific">Bat circovirus</name>
    <dbReference type="NCBI Taxonomy" id="1329650"/>
    <lineage>
        <taxon>Viruses</taxon>
        <taxon>Monodnaviria</taxon>
        <taxon>Shotokuvirae</taxon>
        <taxon>Cressdnaviricota</taxon>
        <taxon>Arfiviricetes</taxon>
        <taxon>Cirlivirales</taxon>
        <taxon>Circoviridae</taxon>
        <taxon>Circovirus</taxon>
    </lineage>
</organism>
<keyword evidence="13" id="KW-0067">ATP-binding</keyword>
<dbReference type="GO" id="GO:0004519">
    <property type="term" value="F:endonuclease activity"/>
    <property type="evidence" value="ECO:0007669"/>
    <property type="project" value="UniProtKB-KW"/>
</dbReference>
<evidence type="ECO:0000256" key="12">
    <source>
        <dbReference type="ARBA" id="ARBA00022806"/>
    </source>
</evidence>
<keyword evidence="4" id="KW-0808">Transferase</keyword>
<proteinExistence type="predicted"/>
<evidence type="ECO:0000256" key="5">
    <source>
        <dbReference type="ARBA" id="ARBA00022695"/>
    </source>
</evidence>
<evidence type="ECO:0000256" key="7">
    <source>
        <dbReference type="ARBA" id="ARBA00022722"/>
    </source>
</evidence>
<dbReference type="SMR" id="A0A0D3MDT4"/>
<dbReference type="GO" id="GO:0006260">
    <property type="term" value="P:DNA replication"/>
    <property type="evidence" value="ECO:0007669"/>
    <property type="project" value="UniProtKB-KW"/>
</dbReference>
<evidence type="ECO:0000256" key="2">
    <source>
        <dbReference type="ARBA" id="ARBA00004147"/>
    </source>
</evidence>
<evidence type="ECO:0000313" key="17">
    <source>
        <dbReference type="EMBL" id="AIF76277.1"/>
    </source>
</evidence>
<dbReference type="Proteomes" id="UP000132145">
    <property type="component" value="Segment"/>
</dbReference>